<dbReference type="PANTHER" id="PTHR33510">
    <property type="entry name" value="PROTEIN TIC 20-II, CHLOROPLASTIC"/>
    <property type="match status" value="1"/>
</dbReference>
<dbReference type="PANTHER" id="PTHR33510:SF5">
    <property type="entry name" value="PROTEIN TIC 20-II, CHLOROPLASTIC"/>
    <property type="match status" value="1"/>
</dbReference>
<proteinExistence type="inferred from homology"/>
<keyword evidence="9" id="KW-1185">Reference proteome</keyword>
<feature type="transmembrane region" description="Helical" evidence="7">
    <location>
        <begin position="154"/>
        <end position="172"/>
    </location>
</feature>
<reference evidence="8 9" key="1">
    <citation type="journal article" date="2023" name="Commun. Biol.">
        <title>Reorganization of the ancestral sex-determining regions during the evolution of trioecy in Pleodorina starrii.</title>
        <authorList>
            <person name="Takahashi K."/>
            <person name="Suzuki S."/>
            <person name="Kawai-Toyooka H."/>
            <person name="Yamamoto K."/>
            <person name="Hamaji T."/>
            <person name="Ootsuki R."/>
            <person name="Yamaguchi H."/>
            <person name="Kawachi M."/>
            <person name="Higashiyama T."/>
            <person name="Nozaki H."/>
        </authorList>
    </citation>
    <scope>NUCLEOTIDE SEQUENCE [LARGE SCALE GENOMIC DNA]</scope>
    <source>
        <strain evidence="8 9">NIES-4479</strain>
    </source>
</reference>
<evidence type="ECO:0000256" key="3">
    <source>
        <dbReference type="ARBA" id="ARBA00022692"/>
    </source>
</evidence>
<comment type="similarity">
    <text evidence="2 7">Belongs to the Tic20 family.</text>
</comment>
<keyword evidence="7" id="KW-0934">Plastid</keyword>
<sequence length="233" mass="25396">MAQLHPSTSSICSTSRAHHLRTCPHLGQGSCRVLTKPHLVGRRAAPSVSSAPSTAESISARPVVVARSLFDNNKNGDDFGDRIIAALPFLLPLLDGLPYAKFIMLQYPFVARAFAPVAPLMYIYHAFPFAPFLVFLAVYNGIVNNTSLPRFVRYHAMQAVLLDVLLIIPQVILNDVWKAPGDDLGLQAYILAYNTLFLFTAVCSAYGMGSSLVGLTARLPLVAEAADHQVRDF</sequence>
<dbReference type="AlphaFoldDB" id="A0A9W6F1V2"/>
<evidence type="ECO:0000256" key="7">
    <source>
        <dbReference type="RuleBase" id="RU367003"/>
    </source>
</evidence>
<dbReference type="Proteomes" id="UP001165080">
    <property type="component" value="Unassembled WGS sequence"/>
</dbReference>
<evidence type="ECO:0000313" key="9">
    <source>
        <dbReference type="Proteomes" id="UP001165080"/>
    </source>
</evidence>
<keyword evidence="7" id="KW-0150">Chloroplast</keyword>
<feature type="transmembrane region" description="Helical" evidence="7">
    <location>
        <begin position="83"/>
        <end position="102"/>
    </location>
</feature>
<evidence type="ECO:0000313" key="8">
    <source>
        <dbReference type="EMBL" id="GLC52710.1"/>
    </source>
</evidence>
<name>A0A9W6F1V2_9CHLO</name>
<evidence type="ECO:0000256" key="1">
    <source>
        <dbReference type="ARBA" id="ARBA00004478"/>
    </source>
</evidence>
<keyword evidence="3 7" id="KW-0812">Transmembrane</keyword>
<dbReference type="InterPro" id="IPR005691">
    <property type="entry name" value="Tic20"/>
</dbReference>
<comment type="caution">
    <text evidence="8">The sequence shown here is derived from an EMBL/GenBank/DDBJ whole genome shotgun (WGS) entry which is preliminary data.</text>
</comment>
<keyword evidence="5 7" id="KW-1133">Transmembrane helix</keyword>
<accession>A0A9W6F1V2</accession>
<evidence type="ECO:0000256" key="6">
    <source>
        <dbReference type="ARBA" id="ARBA00023136"/>
    </source>
</evidence>
<dbReference type="GO" id="GO:0009706">
    <property type="term" value="C:chloroplast inner membrane"/>
    <property type="evidence" value="ECO:0007669"/>
    <property type="project" value="UniProtKB-SubCell"/>
</dbReference>
<protein>
    <recommendedName>
        <fullName evidence="7">Protein TIC 20</fullName>
    </recommendedName>
</protein>
<dbReference type="OrthoDB" id="414558at2759"/>
<keyword evidence="6 7" id="KW-0472">Membrane</keyword>
<evidence type="ECO:0000256" key="2">
    <source>
        <dbReference type="ARBA" id="ARBA00009596"/>
    </source>
</evidence>
<gene>
    <name evidence="8" type="primary">PLEST003676</name>
    <name evidence="8" type="ORF">PLESTB_000659800</name>
</gene>
<comment type="function">
    <text evidence="7">Involved in protein precursor import into chloroplasts.</text>
</comment>
<evidence type="ECO:0000256" key="5">
    <source>
        <dbReference type="ARBA" id="ARBA00022989"/>
    </source>
</evidence>
<evidence type="ECO:0000256" key="4">
    <source>
        <dbReference type="ARBA" id="ARBA00022780"/>
    </source>
</evidence>
<organism evidence="8 9">
    <name type="scientific">Pleodorina starrii</name>
    <dbReference type="NCBI Taxonomy" id="330485"/>
    <lineage>
        <taxon>Eukaryota</taxon>
        <taxon>Viridiplantae</taxon>
        <taxon>Chlorophyta</taxon>
        <taxon>core chlorophytes</taxon>
        <taxon>Chlorophyceae</taxon>
        <taxon>CS clade</taxon>
        <taxon>Chlamydomonadales</taxon>
        <taxon>Volvocaceae</taxon>
        <taxon>Pleodorina</taxon>
    </lineage>
</organism>
<feature type="transmembrane region" description="Helical" evidence="7">
    <location>
        <begin position="122"/>
        <end position="142"/>
    </location>
</feature>
<keyword evidence="4" id="KW-1001">Plastid inner membrane</keyword>
<dbReference type="Pfam" id="PF16166">
    <property type="entry name" value="TIC20"/>
    <property type="match status" value="1"/>
</dbReference>
<dbReference type="EMBL" id="BRXU01000006">
    <property type="protein sequence ID" value="GLC52710.1"/>
    <property type="molecule type" value="Genomic_DNA"/>
</dbReference>
<comment type="subcellular location">
    <subcellularLocation>
        <location evidence="1">Plastid</location>
        <location evidence="1">Chloroplast inner membrane</location>
        <topology evidence="1">Multi-pass membrane protein</topology>
    </subcellularLocation>
    <subcellularLocation>
        <location evidence="7">Plastid</location>
        <location evidence="7">Chloroplast membrane</location>
        <topology evidence="7">Multi-pass membrane protein</topology>
    </subcellularLocation>
</comment>
<feature type="transmembrane region" description="Helical" evidence="7">
    <location>
        <begin position="184"/>
        <end position="208"/>
    </location>
</feature>